<dbReference type="InterPro" id="IPR014746">
    <property type="entry name" value="Gln_synth/guanido_kin_cat_dom"/>
</dbReference>
<feature type="binding site" evidence="8">
    <location>
        <begin position="300"/>
        <end position="304"/>
    </location>
    <ligand>
        <name>ATP</name>
        <dbReference type="ChEBI" id="CHEBI:30616"/>
    </ligand>
</feature>
<dbReference type="SUPFAM" id="SSF55931">
    <property type="entry name" value="Glutamine synthetase/guanido kinase"/>
    <property type="match status" value="1"/>
</dbReference>
<evidence type="ECO:0000256" key="1">
    <source>
        <dbReference type="ARBA" id="ARBA00006798"/>
    </source>
</evidence>
<dbReference type="EMBL" id="JBICBT010000783">
    <property type="protein sequence ID" value="KAL3101214.1"/>
    <property type="molecule type" value="Genomic_DNA"/>
</dbReference>
<dbReference type="FunFam" id="1.10.135.10:FF:000003">
    <property type="entry name" value="Three-domain arginine kinase"/>
    <property type="match status" value="1"/>
</dbReference>
<comment type="caution">
    <text evidence="12">The sequence shown here is derived from an EMBL/GenBank/DDBJ whole genome shotgun (WGS) entry which is preliminary data.</text>
</comment>
<sequence length="375" mass="41699">MAVPQEVIDKIEAGYKKLQAAADCKSLLKKYLTKDVVDACKDKRTKLGATFLDVIQSGVANLDSGVGVYAPDAEAYTLFKPLFDPIINDYHGGFGPSSKQPATDLGEGKTQLLTDLDPEGKFINSTRVRCGRSLQGYPFNPCLTKENYVEMESKVKAVFEQLKSDAELGGTYYPLQGMTKDVQNQLIADHFLFKEGDRFLQEANACRYWPTGRGIFHNAKKTFLVWVNEEDHLRIISMQNGGNVGQVLERLIKGVKAIESKVPFSRDDRLGWLTFGNHGVYCKLHDCLTFCPTNLGTTVRASVHIRLPKISAKPDFKSICDGLKLQIRGIHGEHSESAGGVYDISNKARLGLTEFEAVKQMYDGVKHLIELEKKA</sequence>
<evidence type="ECO:0000256" key="2">
    <source>
        <dbReference type="ARBA" id="ARBA00012230"/>
    </source>
</evidence>
<feature type="domain" description="Phosphagen kinase N-terminal" evidence="10">
    <location>
        <begin position="10"/>
        <end position="92"/>
    </location>
</feature>
<keyword evidence="6 8" id="KW-0067">ATP-binding</keyword>
<evidence type="ECO:0000256" key="5">
    <source>
        <dbReference type="ARBA" id="ARBA00022777"/>
    </source>
</evidence>
<evidence type="ECO:0000256" key="4">
    <source>
        <dbReference type="ARBA" id="ARBA00022741"/>
    </source>
</evidence>
<accession>A0ABD2KFF2</accession>
<dbReference type="GO" id="GO:0005524">
    <property type="term" value="F:ATP binding"/>
    <property type="evidence" value="ECO:0007669"/>
    <property type="project" value="UniProtKB-UniRule"/>
</dbReference>
<protein>
    <recommendedName>
        <fullName evidence="2">arginine kinase</fullName>
        <ecNumber evidence="2">2.7.3.3</ecNumber>
    </recommendedName>
</protein>
<keyword evidence="13" id="KW-1185">Reference proteome</keyword>
<evidence type="ECO:0000256" key="3">
    <source>
        <dbReference type="ARBA" id="ARBA00022679"/>
    </source>
</evidence>
<evidence type="ECO:0000313" key="12">
    <source>
        <dbReference type="EMBL" id="KAL3101214.1"/>
    </source>
</evidence>
<feature type="binding site" evidence="8">
    <location>
        <begin position="328"/>
        <end position="333"/>
    </location>
    <ligand>
        <name>ATP</name>
        <dbReference type="ChEBI" id="CHEBI:30616"/>
    </ligand>
</feature>
<feature type="binding site" evidence="8">
    <location>
        <position position="190"/>
    </location>
    <ligand>
        <name>ATP</name>
        <dbReference type="ChEBI" id="CHEBI:30616"/>
    </ligand>
</feature>
<dbReference type="InterPro" id="IPR000749">
    <property type="entry name" value="ATP-guanido_PTrfase"/>
</dbReference>
<dbReference type="InterPro" id="IPR036802">
    <property type="entry name" value="ATP-guanido_PTrfase_N_sf"/>
</dbReference>
<evidence type="ECO:0000256" key="8">
    <source>
        <dbReference type="PROSITE-ProRule" id="PRU00843"/>
    </source>
</evidence>
<name>A0ABD2KFF2_9BILA</name>
<dbReference type="PROSITE" id="PS00112">
    <property type="entry name" value="PHOSPHAGEN_KINASE"/>
    <property type="match status" value="1"/>
</dbReference>
<dbReference type="Gene3D" id="1.10.135.10">
    <property type="entry name" value="ATP:guanido phosphotransferase, N-terminal domain"/>
    <property type="match status" value="1"/>
</dbReference>
<dbReference type="InterPro" id="IPR022414">
    <property type="entry name" value="ATP-guanido_PTrfase_cat"/>
</dbReference>
<feature type="binding site" evidence="8">
    <location>
        <position position="234"/>
    </location>
    <ligand>
        <name>ATP</name>
        <dbReference type="ChEBI" id="CHEBI:30616"/>
    </ligand>
</feature>
<evidence type="ECO:0000313" key="13">
    <source>
        <dbReference type="Proteomes" id="UP001620626"/>
    </source>
</evidence>
<dbReference type="CDD" id="cd07932">
    <property type="entry name" value="arginine_kinase_like"/>
    <property type="match status" value="1"/>
</dbReference>
<dbReference type="InterPro" id="IPR022415">
    <property type="entry name" value="ATP-guanido_PTrfase_AS"/>
</dbReference>
<reference evidence="12 13" key="1">
    <citation type="submission" date="2024-10" db="EMBL/GenBank/DDBJ databases">
        <authorList>
            <person name="Kim D."/>
        </authorList>
    </citation>
    <scope>NUCLEOTIDE SEQUENCE [LARGE SCALE GENOMIC DNA]</scope>
    <source>
        <strain evidence="12">BH-2024</strain>
    </source>
</reference>
<dbReference type="Gene3D" id="3.30.590.10">
    <property type="entry name" value="Glutamine synthetase/guanido kinase, catalytic domain"/>
    <property type="match status" value="2"/>
</dbReference>
<evidence type="ECO:0000256" key="6">
    <source>
        <dbReference type="ARBA" id="ARBA00022840"/>
    </source>
</evidence>
<dbReference type="EC" id="2.7.3.3" evidence="2"/>
<dbReference type="Pfam" id="PF00217">
    <property type="entry name" value="ATP-gua_Ptrans"/>
    <property type="match status" value="2"/>
</dbReference>
<evidence type="ECO:0000256" key="7">
    <source>
        <dbReference type="PROSITE-ProRule" id="PRU00842"/>
    </source>
</evidence>
<dbReference type="FunFam" id="3.30.590.10:FF:000006">
    <property type="entry name" value="Arginine kinase 1"/>
    <property type="match status" value="1"/>
</dbReference>
<feature type="binding site" evidence="8">
    <location>
        <begin position="125"/>
        <end position="129"/>
    </location>
    <ligand>
        <name>ATP</name>
        <dbReference type="ChEBI" id="CHEBI:30616"/>
    </ligand>
</feature>
<organism evidence="12 13">
    <name type="scientific">Heterodera trifolii</name>
    <dbReference type="NCBI Taxonomy" id="157864"/>
    <lineage>
        <taxon>Eukaryota</taxon>
        <taxon>Metazoa</taxon>
        <taxon>Ecdysozoa</taxon>
        <taxon>Nematoda</taxon>
        <taxon>Chromadorea</taxon>
        <taxon>Rhabditida</taxon>
        <taxon>Tylenchina</taxon>
        <taxon>Tylenchomorpha</taxon>
        <taxon>Tylenchoidea</taxon>
        <taxon>Heteroderidae</taxon>
        <taxon>Heteroderinae</taxon>
        <taxon>Heterodera</taxon>
    </lineage>
</organism>
<dbReference type="PROSITE" id="PS51510">
    <property type="entry name" value="PHOSPHAGEN_KINASE_C"/>
    <property type="match status" value="1"/>
</dbReference>
<gene>
    <name evidence="12" type="ORF">niasHT_027970</name>
</gene>
<keyword evidence="3 8" id="KW-0808">Transferase</keyword>
<keyword evidence="4 8" id="KW-0547">Nucleotide-binding</keyword>
<dbReference type="PROSITE" id="PS51509">
    <property type="entry name" value="PHOSPHAGEN_KINASE_N"/>
    <property type="match status" value="1"/>
</dbReference>
<dbReference type="PANTHER" id="PTHR11547">
    <property type="entry name" value="ARGININE OR CREATINE KINASE"/>
    <property type="match status" value="1"/>
</dbReference>
<comment type="similarity">
    <text evidence="1 7 9">Belongs to the ATP:guanido phosphotransferase family.</text>
</comment>
<evidence type="ECO:0000259" key="10">
    <source>
        <dbReference type="PROSITE" id="PS51509"/>
    </source>
</evidence>
<evidence type="ECO:0000256" key="9">
    <source>
        <dbReference type="RuleBase" id="RU000505"/>
    </source>
</evidence>
<dbReference type="InterPro" id="IPR022413">
    <property type="entry name" value="ATP-guanido_PTrfase_N"/>
</dbReference>
<evidence type="ECO:0000259" key="11">
    <source>
        <dbReference type="PROSITE" id="PS51510"/>
    </source>
</evidence>
<keyword evidence="5 8" id="KW-0418">Kinase</keyword>
<dbReference type="GO" id="GO:0004054">
    <property type="term" value="F:arginine kinase activity"/>
    <property type="evidence" value="ECO:0007669"/>
    <property type="project" value="UniProtKB-EC"/>
</dbReference>
<dbReference type="AlphaFoldDB" id="A0ABD2KFF2"/>
<dbReference type="PANTHER" id="PTHR11547:SF38">
    <property type="entry name" value="ARGININE KINASE 1-RELATED"/>
    <property type="match status" value="1"/>
</dbReference>
<dbReference type="SUPFAM" id="SSF48034">
    <property type="entry name" value="Guanido kinase N-terminal domain"/>
    <property type="match status" value="1"/>
</dbReference>
<dbReference type="Pfam" id="PF02807">
    <property type="entry name" value="ATP-gua_PtransN"/>
    <property type="match status" value="1"/>
</dbReference>
<dbReference type="Proteomes" id="UP001620626">
    <property type="component" value="Unassembled WGS sequence"/>
</dbReference>
<proteinExistence type="inferred from homology"/>
<feature type="domain" description="Phosphagen kinase C-terminal" evidence="11">
    <location>
        <begin position="122"/>
        <end position="375"/>
    </location>
</feature>